<reference evidence="1" key="1">
    <citation type="submission" date="2020-04" db="EMBL/GenBank/DDBJ databases">
        <authorList>
            <person name="Chiriac C."/>
            <person name="Salcher M."/>
            <person name="Ghai R."/>
            <person name="Kavagutti S V."/>
        </authorList>
    </citation>
    <scope>NUCLEOTIDE SEQUENCE</scope>
</reference>
<accession>A0A6J5NMM0</accession>
<protein>
    <submittedName>
        <fullName evidence="1">Uncharacterized protein</fullName>
    </submittedName>
</protein>
<name>A0A6J5NMM0_9CAUD</name>
<proteinExistence type="predicted"/>
<dbReference type="EMBL" id="LR796705">
    <property type="protein sequence ID" value="CAB4161070.1"/>
    <property type="molecule type" value="Genomic_DNA"/>
</dbReference>
<sequence>MNYDIGDVVRIMVTFQTISGAYIDPTTVTLKILLPTDVVLQRQYPTEVVKSSTGQYYYDLSVTISGTHSVRWEGTSPAQGAGESTFEVNVSAFS</sequence>
<gene>
    <name evidence="1" type="ORF">UFOVP731_30</name>
</gene>
<evidence type="ECO:0000313" key="1">
    <source>
        <dbReference type="EMBL" id="CAB4161070.1"/>
    </source>
</evidence>
<organism evidence="1">
    <name type="scientific">uncultured Caudovirales phage</name>
    <dbReference type="NCBI Taxonomy" id="2100421"/>
    <lineage>
        <taxon>Viruses</taxon>
        <taxon>Duplodnaviria</taxon>
        <taxon>Heunggongvirae</taxon>
        <taxon>Uroviricota</taxon>
        <taxon>Caudoviricetes</taxon>
        <taxon>Peduoviridae</taxon>
        <taxon>Maltschvirus</taxon>
        <taxon>Maltschvirus maltsch</taxon>
    </lineage>
</organism>